<proteinExistence type="predicted"/>
<evidence type="ECO:0000256" key="1">
    <source>
        <dbReference type="ARBA" id="ARBA00022679"/>
    </source>
</evidence>
<evidence type="ECO:0000313" key="5">
    <source>
        <dbReference type="EMBL" id="MEJ5976969.1"/>
    </source>
</evidence>
<dbReference type="InterPro" id="IPR050065">
    <property type="entry name" value="GlmU-like"/>
</dbReference>
<keyword evidence="2" id="KW-0548">Nucleotidyltransferase</keyword>
<accession>A0ABU8RW18</accession>
<evidence type="ECO:0000256" key="3">
    <source>
        <dbReference type="ARBA" id="ARBA00022842"/>
    </source>
</evidence>
<dbReference type="Proteomes" id="UP001361239">
    <property type="component" value="Unassembled WGS sequence"/>
</dbReference>
<dbReference type="PANTHER" id="PTHR43584:SF8">
    <property type="entry name" value="N-ACETYLMURAMATE ALPHA-1-PHOSPHATE URIDYLYLTRANSFERASE"/>
    <property type="match status" value="1"/>
</dbReference>
<dbReference type="RefSeq" id="WP_339586925.1">
    <property type="nucleotide sequence ID" value="NZ_JBBHJZ010000002.1"/>
</dbReference>
<dbReference type="PANTHER" id="PTHR43584">
    <property type="entry name" value="NUCLEOTIDYL TRANSFERASE"/>
    <property type="match status" value="1"/>
</dbReference>
<dbReference type="Gene3D" id="3.90.550.10">
    <property type="entry name" value="Spore Coat Polysaccharide Biosynthesis Protein SpsA, Chain A"/>
    <property type="match status" value="1"/>
</dbReference>
<feature type="domain" description="MobA-like NTP transferase" evidence="4">
    <location>
        <begin position="3"/>
        <end position="132"/>
    </location>
</feature>
<dbReference type="Pfam" id="PF12804">
    <property type="entry name" value="NTP_transf_3"/>
    <property type="match status" value="1"/>
</dbReference>
<protein>
    <submittedName>
        <fullName evidence="5">NTP transferase domain-containing protein</fullName>
    </submittedName>
</protein>
<evidence type="ECO:0000256" key="2">
    <source>
        <dbReference type="ARBA" id="ARBA00022695"/>
    </source>
</evidence>
<gene>
    <name evidence="5" type="ORF">WG901_10015</name>
</gene>
<keyword evidence="1 5" id="KW-0808">Transferase</keyword>
<comment type="caution">
    <text evidence="5">The sequence shown here is derived from an EMBL/GenBank/DDBJ whole genome shotgun (WGS) entry which is preliminary data.</text>
</comment>
<evidence type="ECO:0000259" key="4">
    <source>
        <dbReference type="Pfam" id="PF12804"/>
    </source>
</evidence>
<dbReference type="EMBL" id="JBBHJZ010000002">
    <property type="protein sequence ID" value="MEJ5976969.1"/>
    <property type="molecule type" value="Genomic_DNA"/>
</dbReference>
<dbReference type="SUPFAM" id="SSF53448">
    <property type="entry name" value="Nucleotide-diphospho-sugar transferases"/>
    <property type="match status" value="1"/>
</dbReference>
<keyword evidence="3" id="KW-0460">Magnesium</keyword>
<keyword evidence="6" id="KW-1185">Reference proteome</keyword>
<name>A0ABU8RW18_9SPHN</name>
<dbReference type="GO" id="GO:0016740">
    <property type="term" value="F:transferase activity"/>
    <property type="evidence" value="ECO:0007669"/>
    <property type="project" value="UniProtKB-KW"/>
</dbReference>
<evidence type="ECO:0000313" key="6">
    <source>
        <dbReference type="Proteomes" id="UP001361239"/>
    </source>
</evidence>
<reference evidence="5 6" key="1">
    <citation type="submission" date="2024-03" db="EMBL/GenBank/DDBJ databases">
        <authorList>
            <person name="Jo J.-H."/>
        </authorList>
    </citation>
    <scope>NUCLEOTIDE SEQUENCE [LARGE SCALE GENOMIC DNA]</scope>
    <source>
        <strain evidence="5 6">PS1R-30</strain>
    </source>
</reference>
<sequence>MRGVILAAGRGSRLGEATASLPKPLLVVGGRACIDFAVEALLSVVSEVIVVTGYQADQVEGHLRQRWRDSPIRTVRNLDLEAGNLTSLRAARASLGRDPFVVTNADHLFPAAMYTRHFQPGADVTIACERDRTILDDEMKVLASGERLTDIAKTLTQYDGAYIGTTAVGADMTTRYWGAFDAVAAEADVRTASVEMVLARLARDTATAPRLQWIEGLRWYEVDTQEDLDLAREGLGA</sequence>
<dbReference type="InterPro" id="IPR029044">
    <property type="entry name" value="Nucleotide-diphossugar_trans"/>
</dbReference>
<organism evidence="5 6">
    <name type="scientific">Novosphingobium anseongense</name>
    <dbReference type="NCBI Taxonomy" id="3133436"/>
    <lineage>
        <taxon>Bacteria</taxon>
        <taxon>Pseudomonadati</taxon>
        <taxon>Pseudomonadota</taxon>
        <taxon>Alphaproteobacteria</taxon>
        <taxon>Sphingomonadales</taxon>
        <taxon>Sphingomonadaceae</taxon>
        <taxon>Novosphingobium</taxon>
    </lineage>
</organism>
<dbReference type="InterPro" id="IPR025877">
    <property type="entry name" value="MobA-like_NTP_Trfase"/>
</dbReference>